<dbReference type="Proteomes" id="UP000292136">
    <property type="component" value="Unassembled WGS sequence"/>
</dbReference>
<keyword evidence="2" id="KW-1185">Reference proteome</keyword>
<protein>
    <submittedName>
        <fullName evidence="1">DUF3025 family protein</fullName>
    </submittedName>
</protein>
<dbReference type="RefSeq" id="WP_130459180.1">
    <property type="nucleotide sequence ID" value="NZ_SHKM01000001.1"/>
</dbReference>
<dbReference type="EMBL" id="SHKM01000001">
    <property type="protein sequence ID" value="RZT90899.1"/>
    <property type="molecule type" value="Genomic_DNA"/>
</dbReference>
<evidence type="ECO:0000313" key="2">
    <source>
        <dbReference type="Proteomes" id="UP000292136"/>
    </source>
</evidence>
<dbReference type="InterPro" id="IPR021390">
    <property type="entry name" value="DUF3025"/>
</dbReference>
<gene>
    <name evidence="1" type="ORF">EV678_1723</name>
</gene>
<proteinExistence type="predicted"/>
<evidence type="ECO:0000313" key="1">
    <source>
        <dbReference type="EMBL" id="RZT90899.1"/>
    </source>
</evidence>
<organism evidence="1 2">
    <name type="scientific">Azospira oryzae</name>
    <dbReference type="NCBI Taxonomy" id="146939"/>
    <lineage>
        <taxon>Bacteria</taxon>
        <taxon>Pseudomonadati</taxon>
        <taxon>Pseudomonadota</taxon>
        <taxon>Betaproteobacteria</taxon>
        <taxon>Rhodocyclales</taxon>
        <taxon>Rhodocyclaceae</taxon>
        <taxon>Azospira</taxon>
    </lineage>
</organism>
<name>A0ABY0IV83_9RHOO</name>
<dbReference type="Pfam" id="PF11227">
    <property type="entry name" value="DUF3025"/>
    <property type="match status" value="1"/>
</dbReference>
<sequence>MSRPAPYANPLFAPLAPWLARLQPPWPPVPDAAALAGLTALAAGLGLRSATGHPLSFPPPRDDGLGYEARIGANGQVETRPDNWHDFFNALVWCAFPLSKQAINGRHLQALAAAGDGAPGSGRGGARDAMTHFDECGALVLSSDPSLLQLLREFRWQELFWQRRADLAVSLRVVVFGHATYESLLAPFRGLTAKAVLYEVDAAVLAAVDRGDLSALDARLATELAAGHHGRPRELQPLPLLGLPGVTPDNENPDYYADTWQFRPGRRAKPV</sequence>
<accession>A0ABY0IV83</accession>
<comment type="caution">
    <text evidence="1">The sequence shown here is derived from an EMBL/GenBank/DDBJ whole genome shotgun (WGS) entry which is preliminary data.</text>
</comment>
<reference evidence="1 2" key="1">
    <citation type="submission" date="2019-02" db="EMBL/GenBank/DDBJ databases">
        <title>Genomic Encyclopedia of Type Strains, Phase IV (KMG-IV): sequencing the most valuable type-strain genomes for metagenomic binning, comparative biology and taxonomic classification.</title>
        <authorList>
            <person name="Goeker M."/>
        </authorList>
    </citation>
    <scope>NUCLEOTIDE SEQUENCE [LARGE SCALE GENOMIC DNA]</scope>
    <source>
        <strain evidence="1 2">DSM 21223</strain>
    </source>
</reference>